<feature type="transmembrane region" description="Helical" evidence="6">
    <location>
        <begin position="159"/>
        <end position="177"/>
    </location>
</feature>
<keyword evidence="9" id="KW-1185">Reference proteome</keyword>
<accession>A0A502C690</accession>
<dbReference type="EMBL" id="RCZO01000007">
    <property type="protein sequence ID" value="TPG07351.1"/>
    <property type="molecule type" value="Genomic_DNA"/>
</dbReference>
<evidence type="ECO:0000259" key="7">
    <source>
        <dbReference type="Pfam" id="PF05231"/>
    </source>
</evidence>
<evidence type="ECO:0000256" key="3">
    <source>
        <dbReference type="ARBA" id="ARBA00022692"/>
    </source>
</evidence>
<comment type="caution">
    <text evidence="8">The sequence shown here is derived from an EMBL/GenBank/DDBJ whole genome shotgun (WGS) entry which is preliminary data.</text>
</comment>
<dbReference type="RefSeq" id="WP_140653372.1">
    <property type="nucleotide sequence ID" value="NZ_RCZO01000007.1"/>
</dbReference>
<evidence type="ECO:0000256" key="4">
    <source>
        <dbReference type="ARBA" id="ARBA00022989"/>
    </source>
</evidence>
<evidence type="ECO:0000256" key="1">
    <source>
        <dbReference type="ARBA" id="ARBA00004651"/>
    </source>
</evidence>
<name>A0A502C690_9GAMM</name>
<comment type="subcellular location">
    <subcellularLocation>
        <location evidence="1">Cell membrane</location>
        <topology evidence="1">Multi-pass membrane protein</topology>
    </subcellularLocation>
</comment>
<dbReference type="Proteomes" id="UP000319486">
    <property type="component" value="Unassembled WGS sequence"/>
</dbReference>
<feature type="transmembrane region" description="Helical" evidence="6">
    <location>
        <begin position="6"/>
        <end position="27"/>
    </location>
</feature>
<keyword evidence="4 6" id="KW-1133">Transmembrane helix</keyword>
<keyword evidence="3 6" id="KW-0812">Transmembrane</keyword>
<organism evidence="8 9">
    <name type="scientific">Rhodanobacter glycinis</name>
    <dbReference type="NCBI Taxonomy" id="582702"/>
    <lineage>
        <taxon>Bacteria</taxon>
        <taxon>Pseudomonadati</taxon>
        <taxon>Pseudomonadota</taxon>
        <taxon>Gammaproteobacteria</taxon>
        <taxon>Lysobacterales</taxon>
        <taxon>Rhodanobacteraceae</taxon>
        <taxon>Rhodanobacter</taxon>
    </lineage>
</organism>
<evidence type="ECO:0000313" key="8">
    <source>
        <dbReference type="EMBL" id="TPG07351.1"/>
    </source>
</evidence>
<evidence type="ECO:0000256" key="2">
    <source>
        <dbReference type="ARBA" id="ARBA00022475"/>
    </source>
</evidence>
<gene>
    <name evidence="8" type="ORF">EAH88_12990</name>
</gene>
<feature type="transmembrane region" description="Helical" evidence="6">
    <location>
        <begin position="116"/>
        <end position="139"/>
    </location>
</feature>
<evidence type="ECO:0000256" key="6">
    <source>
        <dbReference type="SAM" id="Phobius"/>
    </source>
</evidence>
<feature type="transmembrane region" description="Helical" evidence="6">
    <location>
        <begin position="34"/>
        <end position="55"/>
    </location>
</feature>
<proteinExistence type="predicted"/>
<feature type="transmembrane region" description="Helical" evidence="6">
    <location>
        <begin position="249"/>
        <end position="265"/>
    </location>
</feature>
<feature type="transmembrane region" description="Helical" evidence="6">
    <location>
        <begin position="75"/>
        <end position="96"/>
    </location>
</feature>
<feature type="domain" description="MASE1" evidence="7">
    <location>
        <begin position="25"/>
        <end position="293"/>
    </location>
</feature>
<keyword evidence="2" id="KW-1003">Cell membrane</keyword>
<reference evidence="8 9" key="1">
    <citation type="journal article" date="2019" name="Environ. Microbiol.">
        <title>Species interactions and distinct microbial communities in high Arctic permafrost affected cryosols are associated with the CH4 and CO2 gas fluxes.</title>
        <authorList>
            <person name="Altshuler I."/>
            <person name="Hamel J."/>
            <person name="Turney S."/>
            <person name="Magnuson E."/>
            <person name="Levesque R."/>
            <person name="Greer C."/>
            <person name="Whyte L.G."/>
        </authorList>
    </citation>
    <scope>NUCLEOTIDE SEQUENCE [LARGE SCALE GENOMIC DNA]</scope>
    <source>
        <strain evidence="8 9">S13Y</strain>
    </source>
</reference>
<protein>
    <recommendedName>
        <fullName evidence="7">MASE1 domain-containing protein</fullName>
    </recommendedName>
</protein>
<dbReference type="Pfam" id="PF05231">
    <property type="entry name" value="MASE1"/>
    <property type="match status" value="1"/>
</dbReference>
<dbReference type="GO" id="GO:0005886">
    <property type="term" value="C:plasma membrane"/>
    <property type="evidence" value="ECO:0007669"/>
    <property type="project" value="UniProtKB-SubCell"/>
</dbReference>
<feature type="transmembrane region" description="Helical" evidence="6">
    <location>
        <begin position="277"/>
        <end position="295"/>
    </location>
</feature>
<feature type="transmembrane region" description="Helical" evidence="6">
    <location>
        <begin position="198"/>
        <end position="218"/>
    </location>
</feature>
<evidence type="ECO:0000256" key="5">
    <source>
        <dbReference type="ARBA" id="ARBA00023136"/>
    </source>
</evidence>
<evidence type="ECO:0000313" key="9">
    <source>
        <dbReference type="Proteomes" id="UP000319486"/>
    </source>
</evidence>
<dbReference type="InterPro" id="IPR007895">
    <property type="entry name" value="MASE1"/>
</dbReference>
<keyword evidence="5 6" id="KW-0472">Membrane</keyword>
<dbReference type="AlphaFoldDB" id="A0A502C690"/>
<sequence>MSHGSRWNVWLRHGTVALAYALGYLLLRQVSWSHWVLFAGYRLSVLLLVPYRYWPALVVGEMGPVAYVSLSCLEAFGWVWSSVMLVPPIALAMPLVRACRDRLNMIPAHGPVRMGAVLVCTLAVSGLWSLVILAALSVAKTSSNFPPIDYGVAAAQYFIGNYLGILTLVPLVLMVWEGRVKRAASWRLAIEHALGERLAIEVAAFVVPALALLVWIGLEASGDGSRQVARMLMFLPVIWLALRHGWHGAAVGGTVASIAVVLTMPELYDTSTLQAEVFVAFATTSMLLFGSRIALLHQQKGRGSESAGKSLDLARRIQAQCEAQLRQTSLGIELISETIHATEELMFERLRQVRPMVDPRELRRRTTVTREQLFQLADGLNPVTLREHGLVAALRRGGIARALDSHRIGYWCLARGGIDQLSHAMQLALHRLACEGIAHLCGAHSVSDLTVHLRSGQHARRRWVVVRIDALFSEDPGLRVHGGPLLHRLAATGLGLDAIKDRAELYDGTVKVRTTAHGKCISMMVYDDQADSLERVVLIEHTTPELFNFR</sequence>